<protein>
    <submittedName>
        <fullName evidence="9">SusC/RagA family TonB-linked outer membrane protein</fullName>
    </submittedName>
</protein>
<dbReference type="SUPFAM" id="SSF49464">
    <property type="entry name" value="Carboxypeptidase regulatory domain-like"/>
    <property type="match status" value="1"/>
</dbReference>
<dbReference type="InterPro" id="IPR036942">
    <property type="entry name" value="Beta-barrel_TonB_sf"/>
</dbReference>
<sequence>MNENRERGTLHYKFLTTIAIVALLIGSNTALAIGTNSEGLSEVAEQLQSQVVNGTVTDQTGEPVIGASVLEKGTNNGIITNIDGKFSLTVKRGATLIISFVGYKTLEVKATPKMEITLAEDSELLEEVVVVGYGVQKKKLVTGATVQVKGTDIAKLNTTDVLGGLQSQAPGINITSNGGFLGQGFKVNIRGLGTNGNFSPLYVVDGVVNGSIDGLSPADVESIDVLKDAASAAIYGSRAANGVILITTKQGKTGNFEVTYDGYYGIQNLPKIATLLNAKEYMMIEDEMHMMDGTSLLNWEKWLPAADYKAIQEGTWNGTNWIKEILNNDAPIQSHSLNFTGGTERSNFSVGFTYFNQEATMGAPGRIASMDRYNARINSNHIVKKIGNLDVLKIGQTLNYKYQQTAGSFATSDIYWNGTRDMLTTPPLMHAYNSKGEYYLYDDAQEEGYGENTTNPIAYMDYYTSHALSKSHYLQSSFYAELQPIKNLRIKSQFGYILSASSYRSYIPSYRQLSQSLTTQEDRVTQSMSLNHRWSWENTASYNFTIKDHHFDAVIGQSLEKYGMGDSMSANAEGSEFSDFKHAYLSNIKYDDKNKIKTLTGAPGAAGQMASFFGRINYNYKEKYMATAIMRADGSSIFARGHRWGYFPSFSAGWVITNESFMPDLNWLDFLKLRASWGQNGNNAVNTFEYISRITANNGNGGYSFGDSMDQVSIGSYAYKLTNPDLSWETQEQLNIGLDARFFNGRLALEFDWYRRLTKDWLITPPVLYSFGSSPAAINGGVIRNTGFEIGLHWNDNIGKDWNYGINLAPAFNKNRITELPNEDGILHGPSGNLWNASDECARGEIGKPLGYFYGYKSLGIFQNQKQIDEYKGAKENGAQTQPGDVIWADVDKNGVIDSNDRTEIGNPHPDMTLGFSFNVSWKMIDLSVTTYGAFGQQILKCYRDYASSPLQNFTTDILERWHGEGTSNKLPRLASTGGSNWSKVSDIYVENGDYLKIKNITIGVDIKKIFKKIPLQQLRLYATVQNLYTFTGYSGMDPEIGYGSDFGWVQGIDLGYYPEARTCMLGLNVKF</sequence>
<dbReference type="Gene3D" id="2.40.170.20">
    <property type="entry name" value="TonB-dependent receptor, beta-barrel domain"/>
    <property type="match status" value="1"/>
</dbReference>
<dbReference type="InterPro" id="IPR008969">
    <property type="entry name" value="CarboxyPept-like_regulatory"/>
</dbReference>
<proteinExistence type="inferred from homology"/>
<gene>
    <name evidence="9" type="ORF">EAJ06_05245</name>
</gene>
<dbReference type="InterPro" id="IPR023997">
    <property type="entry name" value="TonB-dep_OMP_SusC/RagA_CS"/>
</dbReference>
<keyword evidence="10" id="KW-1185">Reference proteome</keyword>
<evidence type="ECO:0000256" key="3">
    <source>
        <dbReference type="ARBA" id="ARBA00022452"/>
    </source>
</evidence>
<organism evidence="9 10">
    <name type="scientific">Bacteroides intestinalis</name>
    <dbReference type="NCBI Taxonomy" id="329854"/>
    <lineage>
        <taxon>Bacteria</taxon>
        <taxon>Pseudomonadati</taxon>
        <taxon>Bacteroidota</taxon>
        <taxon>Bacteroidia</taxon>
        <taxon>Bacteroidales</taxon>
        <taxon>Bacteroidaceae</taxon>
        <taxon>Bacteroides</taxon>
    </lineage>
</organism>
<keyword evidence="2 7" id="KW-0813">Transport</keyword>
<dbReference type="InterPro" id="IPR023996">
    <property type="entry name" value="TonB-dep_OMP_SusC/RagA"/>
</dbReference>
<dbReference type="NCBIfam" id="TIGR04057">
    <property type="entry name" value="SusC_RagA_signa"/>
    <property type="match status" value="1"/>
</dbReference>
<comment type="caution">
    <text evidence="9">The sequence shown here is derived from an EMBL/GenBank/DDBJ whole genome shotgun (WGS) entry which is preliminary data.</text>
</comment>
<dbReference type="Gene3D" id="2.170.130.10">
    <property type="entry name" value="TonB-dependent receptor, plug domain"/>
    <property type="match status" value="1"/>
</dbReference>
<feature type="domain" description="TonB-dependent receptor plug" evidence="8">
    <location>
        <begin position="141"/>
        <end position="243"/>
    </location>
</feature>
<dbReference type="EMBL" id="RCXO01000004">
    <property type="protein sequence ID" value="RYT81928.1"/>
    <property type="molecule type" value="Genomic_DNA"/>
</dbReference>
<keyword evidence="6 7" id="KW-0998">Cell outer membrane</keyword>
<reference evidence="9 10" key="1">
    <citation type="journal article" date="2019" name="Science, e1252229">
        <title>Invertible promoters mediate bacterial phase variation, antibiotic resistance, and host adaptation in the gut.</title>
        <authorList>
            <person name="Jiang X."/>
            <person name="Hall A.B."/>
            <person name="Arthur T.D."/>
            <person name="Plichta D.R."/>
            <person name="Covington C.T."/>
            <person name="Poyet M."/>
            <person name="Crothers J."/>
            <person name="Moses P.L."/>
            <person name="Tolonen A.C."/>
            <person name="Vlamakis H."/>
            <person name="Alm E.J."/>
            <person name="Xavier R.J."/>
        </authorList>
    </citation>
    <scope>NUCLEOTIDE SEQUENCE [LARGE SCALE GENOMIC DNA]</scope>
    <source>
        <strain evidence="10">bf_0095</strain>
    </source>
</reference>
<name>A0A3E4KWV2_9BACE</name>
<dbReference type="OrthoDB" id="1109428at2"/>
<keyword evidence="4 7" id="KW-0812">Transmembrane</keyword>
<dbReference type="FunFam" id="2.60.40.1120:FF:000003">
    <property type="entry name" value="Outer membrane protein Omp121"/>
    <property type="match status" value="1"/>
</dbReference>
<evidence type="ECO:0000313" key="9">
    <source>
        <dbReference type="EMBL" id="RYT81928.1"/>
    </source>
</evidence>
<evidence type="ECO:0000256" key="1">
    <source>
        <dbReference type="ARBA" id="ARBA00004571"/>
    </source>
</evidence>
<evidence type="ECO:0000259" key="8">
    <source>
        <dbReference type="Pfam" id="PF07715"/>
    </source>
</evidence>
<accession>A0A3E4KWV2</accession>
<evidence type="ECO:0000313" key="10">
    <source>
        <dbReference type="Proteomes" id="UP000291191"/>
    </source>
</evidence>
<evidence type="ECO:0000256" key="6">
    <source>
        <dbReference type="ARBA" id="ARBA00023237"/>
    </source>
</evidence>
<dbReference type="SUPFAM" id="SSF56935">
    <property type="entry name" value="Porins"/>
    <property type="match status" value="1"/>
</dbReference>
<dbReference type="Proteomes" id="UP000291191">
    <property type="component" value="Unassembled WGS sequence"/>
</dbReference>
<dbReference type="InterPro" id="IPR012910">
    <property type="entry name" value="Plug_dom"/>
</dbReference>
<evidence type="ECO:0000256" key="7">
    <source>
        <dbReference type="PROSITE-ProRule" id="PRU01360"/>
    </source>
</evidence>
<dbReference type="Pfam" id="PF13715">
    <property type="entry name" value="CarbopepD_reg_2"/>
    <property type="match status" value="1"/>
</dbReference>
<dbReference type="InterPro" id="IPR039426">
    <property type="entry name" value="TonB-dep_rcpt-like"/>
</dbReference>
<evidence type="ECO:0000256" key="2">
    <source>
        <dbReference type="ARBA" id="ARBA00022448"/>
    </source>
</evidence>
<dbReference type="Gene3D" id="2.60.40.1120">
    <property type="entry name" value="Carboxypeptidase-like, regulatory domain"/>
    <property type="match status" value="1"/>
</dbReference>
<keyword evidence="3 7" id="KW-1134">Transmembrane beta strand</keyword>
<comment type="similarity">
    <text evidence="7">Belongs to the TonB-dependent receptor family.</text>
</comment>
<dbReference type="AlphaFoldDB" id="A0A3E4KWV2"/>
<dbReference type="InterPro" id="IPR037066">
    <property type="entry name" value="Plug_dom_sf"/>
</dbReference>
<comment type="subcellular location">
    <subcellularLocation>
        <location evidence="1 7">Cell outer membrane</location>
        <topology evidence="1 7">Multi-pass membrane protein</topology>
    </subcellularLocation>
</comment>
<dbReference type="Pfam" id="PF07715">
    <property type="entry name" value="Plug"/>
    <property type="match status" value="1"/>
</dbReference>
<keyword evidence="5 7" id="KW-0472">Membrane</keyword>
<dbReference type="RefSeq" id="WP_117707186.1">
    <property type="nucleotide sequence ID" value="NZ_JAJCKC010000014.1"/>
</dbReference>
<dbReference type="NCBIfam" id="TIGR04056">
    <property type="entry name" value="OMP_RagA_SusC"/>
    <property type="match status" value="1"/>
</dbReference>
<evidence type="ECO:0000256" key="4">
    <source>
        <dbReference type="ARBA" id="ARBA00022692"/>
    </source>
</evidence>
<dbReference type="GO" id="GO:0009279">
    <property type="term" value="C:cell outer membrane"/>
    <property type="evidence" value="ECO:0007669"/>
    <property type="project" value="UniProtKB-SubCell"/>
</dbReference>
<dbReference type="PROSITE" id="PS52016">
    <property type="entry name" value="TONB_DEPENDENT_REC_3"/>
    <property type="match status" value="1"/>
</dbReference>
<evidence type="ECO:0000256" key="5">
    <source>
        <dbReference type="ARBA" id="ARBA00023136"/>
    </source>
</evidence>